<feature type="non-terminal residue" evidence="1">
    <location>
        <position position="317"/>
    </location>
</feature>
<dbReference type="Proteomes" id="UP000789831">
    <property type="component" value="Unassembled WGS sequence"/>
</dbReference>
<proteinExistence type="predicted"/>
<accession>A0A9N9ERJ1</accession>
<gene>
    <name evidence="1" type="ORF">AGERDE_LOCUS12918</name>
</gene>
<reference evidence="1" key="1">
    <citation type="submission" date="2021-06" db="EMBL/GenBank/DDBJ databases">
        <authorList>
            <person name="Kallberg Y."/>
            <person name="Tangrot J."/>
            <person name="Rosling A."/>
        </authorList>
    </citation>
    <scope>NUCLEOTIDE SEQUENCE</scope>
    <source>
        <strain evidence="1">MT106</strain>
    </source>
</reference>
<dbReference type="AlphaFoldDB" id="A0A9N9ERJ1"/>
<feature type="non-terminal residue" evidence="1">
    <location>
        <position position="1"/>
    </location>
</feature>
<name>A0A9N9ERJ1_9GLOM</name>
<sequence>QLQVMAELLMVDDEIPKSLNISHYLNSPNELNRAGNEVAKKNLWRELGLEKSLAELITAGEAANELADLAKIVGEIDKHSKITDLFAQAEQEENQVLEKLTDLESLVNQITAFKAEFTGQRTIQKTPLSDLTGKAIVWNDKNNGYKENESQACAQLGVLDNKLVEIEANFEKELDDFPPFVAKESEVQPAHYRIFQVSYREKTANNKRELAKIENQAKKNAENYKELEKKIDPILNENNEDLDLIKNNIEILKGLISPDEKELADLRKKIVKEKGENAIKRKLLELRKKEYLVENDDKSKLNDAEITLVKNAIDLEK</sequence>
<evidence type="ECO:0000313" key="1">
    <source>
        <dbReference type="EMBL" id="CAG8686566.1"/>
    </source>
</evidence>
<protein>
    <submittedName>
        <fullName evidence="1">11609_t:CDS:1</fullName>
    </submittedName>
</protein>
<dbReference type="EMBL" id="CAJVPL010012391">
    <property type="protein sequence ID" value="CAG8686566.1"/>
    <property type="molecule type" value="Genomic_DNA"/>
</dbReference>
<comment type="caution">
    <text evidence="1">The sequence shown here is derived from an EMBL/GenBank/DDBJ whole genome shotgun (WGS) entry which is preliminary data.</text>
</comment>
<keyword evidence="2" id="KW-1185">Reference proteome</keyword>
<evidence type="ECO:0000313" key="2">
    <source>
        <dbReference type="Proteomes" id="UP000789831"/>
    </source>
</evidence>
<organism evidence="1 2">
    <name type="scientific">Ambispora gerdemannii</name>
    <dbReference type="NCBI Taxonomy" id="144530"/>
    <lineage>
        <taxon>Eukaryota</taxon>
        <taxon>Fungi</taxon>
        <taxon>Fungi incertae sedis</taxon>
        <taxon>Mucoromycota</taxon>
        <taxon>Glomeromycotina</taxon>
        <taxon>Glomeromycetes</taxon>
        <taxon>Archaeosporales</taxon>
        <taxon>Ambisporaceae</taxon>
        <taxon>Ambispora</taxon>
    </lineage>
</organism>